<dbReference type="RefSeq" id="WP_125081422.1">
    <property type="nucleotide sequence ID" value="NZ_CP034248.1"/>
</dbReference>
<evidence type="ECO:0000256" key="3">
    <source>
        <dbReference type="ARBA" id="ARBA00023295"/>
    </source>
</evidence>
<dbReference type="GO" id="GO:0005975">
    <property type="term" value="P:carbohydrate metabolic process"/>
    <property type="evidence" value="ECO:0007669"/>
    <property type="project" value="InterPro"/>
</dbReference>
<evidence type="ECO:0000259" key="7">
    <source>
        <dbReference type="Pfam" id="PF18565"/>
    </source>
</evidence>
<dbReference type="SUPFAM" id="SSF49785">
    <property type="entry name" value="Galactose-binding domain-like"/>
    <property type="match status" value="1"/>
</dbReference>
<feature type="domain" description="Glycoside hydrolase family 2 catalytic" evidence="5">
    <location>
        <begin position="296"/>
        <end position="371"/>
    </location>
</feature>
<evidence type="ECO:0000256" key="2">
    <source>
        <dbReference type="ARBA" id="ARBA00022801"/>
    </source>
</evidence>
<protein>
    <submittedName>
        <fullName evidence="9">Glycoside hydrolase family 2 protein</fullName>
    </submittedName>
</protein>
<proteinExistence type="inferred from homology"/>
<dbReference type="InterPro" id="IPR054593">
    <property type="entry name" value="Beta-mannosidase-like_N2"/>
</dbReference>
<evidence type="ECO:0000259" key="4">
    <source>
        <dbReference type="Pfam" id="PF00703"/>
    </source>
</evidence>
<dbReference type="Gene3D" id="2.60.40.10">
    <property type="entry name" value="Immunoglobulins"/>
    <property type="match status" value="3"/>
</dbReference>
<sequence length="919" mass="103343">MRERLSMDKDWRFHLGDPVQAKESSHKAVYGHAKAGGSRGPAGIEWNDNEWDTVHLPHDWSYRQPLDRENGVPDFGYYPRGIGWYRKKFKLDPADKGKQLLLEFDGIATHATVYFNGSILERNFCGYTSFVVDITDRAYFGDQPNLLVVKIDATVSEGWWYEGAGIYRHVWLTKTAPVHIVHRGIWVSPIRQVAGRWLTNVETTMGNESEAAVEYQLISRVAQADGNILAEELTNGSCGAGQSAVITQDLPIEDPALWDVDAPHLYKLHSTLVVNGEEVDTTVTNYGYRTIRICSDTGFYLNDRPLKIKGTCNHQDHAGVGVALPDGIQEYRIQRLKDMGSNAYRCAHHNPTPELLEACDRLGMLVMDENRNFDSSREGLRQLGNMVTRDRNHPSVVFYSLFNEEPLQGTPIGRKMVKRMIRAVKKLDSTRPILGAMNGGVMEDEGTVDVTDIAGFNYMNGGYDKFREKHPNQPIIGSETVSAFSTRGNYISDNNRQIFDSYDREKASWGNSVRESWKTINTRDFVMGTFVWTGFDYRGEPTPYEWPSVSTHFGILDTCGFAKDSYYLYQAFWLDEPVLHIVGHWNWPGQEGQKVKIMAHTNCDEVALYLNDILIDRQPIDIYEQYEWDVAYEPGTLKMEGYQDGQLVKVSEIQTTDEAHTLRVETQKPVLAGDGRDAMAVNVYAVDGQGRFVPTEQSKVSFSMKGSGVILGVGNGDPNCHEPDRAEERSLFNGCCQLIVGSQAGEEDIVLTIEGNGLQPVSYVIPVQPAEEPPFVPSIDERYINNWLITQEIAEARPDPNVTIHPTDMNSWEKVDVSFGALQMLRGASGYVIYRNQAPVSDVEGSGRPYLWFHSISGDVEIYVDGRLQLKQFILWPESLEVPLQGVELKNQVTISVLIGITPDMYSPGIQGSVSIRTK</sequence>
<dbReference type="Gene3D" id="3.20.20.80">
    <property type="entry name" value="Glycosidases"/>
    <property type="match status" value="1"/>
</dbReference>
<dbReference type="EMBL" id="CP034248">
    <property type="protein sequence ID" value="AZK45303.1"/>
    <property type="molecule type" value="Genomic_DNA"/>
</dbReference>
<keyword evidence="3" id="KW-0326">Glycosidase</keyword>
<dbReference type="Pfam" id="PF22666">
    <property type="entry name" value="Glyco_hydro_2_N2"/>
    <property type="match status" value="1"/>
</dbReference>
<dbReference type="InterPro" id="IPR006103">
    <property type="entry name" value="Glyco_hydro_2_cat"/>
</dbReference>
<feature type="domain" description="DUF4982" evidence="6">
    <location>
        <begin position="592"/>
        <end position="648"/>
    </location>
</feature>
<dbReference type="SUPFAM" id="SSF49303">
    <property type="entry name" value="beta-Galactosidase/glucuronidase domain"/>
    <property type="match status" value="1"/>
</dbReference>
<evidence type="ECO:0000256" key="1">
    <source>
        <dbReference type="ARBA" id="ARBA00007401"/>
    </source>
</evidence>
<evidence type="ECO:0000259" key="5">
    <source>
        <dbReference type="Pfam" id="PF02836"/>
    </source>
</evidence>
<evidence type="ECO:0000259" key="8">
    <source>
        <dbReference type="Pfam" id="PF22666"/>
    </source>
</evidence>
<dbReference type="InterPro" id="IPR008979">
    <property type="entry name" value="Galactose-bd-like_sf"/>
</dbReference>
<feature type="domain" description="Beta-mannosidase-like galactose-binding" evidence="8">
    <location>
        <begin position="84"/>
        <end position="158"/>
    </location>
</feature>
<dbReference type="Pfam" id="PF02836">
    <property type="entry name" value="Glyco_hydro_2_C"/>
    <property type="match status" value="2"/>
</dbReference>
<dbReference type="Pfam" id="PF16355">
    <property type="entry name" value="DUF4982"/>
    <property type="match status" value="1"/>
</dbReference>
<keyword evidence="2 9" id="KW-0378">Hydrolase</keyword>
<dbReference type="Proteomes" id="UP000273145">
    <property type="component" value="Chromosome"/>
</dbReference>
<dbReference type="InterPro" id="IPR006102">
    <property type="entry name" value="Ig-like_GH2"/>
</dbReference>
<evidence type="ECO:0000313" key="9">
    <source>
        <dbReference type="EMBL" id="AZK45303.1"/>
    </source>
</evidence>
<dbReference type="GO" id="GO:0004553">
    <property type="term" value="F:hydrolase activity, hydrolyzing O-glycosyl compounds"/>
    <property type="evidence" value="ECO:0007669"/>
    <property type="project" value="InterPro"/>
</dbReference>
<dbReference type="PANTHER" id="PTHR42732:SF1">
    <property type="entry name" value="BETA-MANNOSIDASE"/>
    <property type="match status" value="1"/>
</dbReference>
<dbReference type="InterPro" id="IPR032311">
    <property type="entry name" value="DUF4982"/>
</dbReference>
<dbReference type="NCBIfam" id="NF041462">
    <property type="entry name" value="GalA"/>
    <property type="match status" value="1"/>
</dbReference>
<evidence type="ECO:0000259" key="6">
    <source>
        <dbReference type="Pfam" id="PF16355"/>
    </source>
</evidence>
<dbReference type="Pfam" id="PF18565">
    <property type="entry name" value="Glyco_hydro2_C5"/>
    <property type="match status" value="1"/>
</dbReference>
<dbReference type="InterPro" id="IPR013783">
    <property type="entry name" value="Ig-like_fold"/>
</dbReference>
<dbReference type="InterPro" id="IPR036156">
    <property type="entry name" value="Beta-gal/glucu_dom_sf"/>
</dbReference>
<name>A0A3Q8S938_9BACL</name>
<dbReference type="Pfam" id="PF00703">
    <property type="entry name" value="Glyco_hydro_2"/>
    <property type="match status" value="1"/>
</dbReference>
<dbReference type="InterPro" id="IPR017853">
    <property type="entry name" value="GH"/>
</dbReference>
<accession>A0A3Q8S938</accession>
<dbReference type="Gene3D" id="2.60.120.260">
    <property type="entry name" value="Galactose-binding domain-like"/>
    <property type="match status" value="1"/>
</dbReference>
<feature type="domain" description="Glycoside hydrolase family 2" evidence="7">
    <location>
        <begin position="662"/>
        <end position="761"/>
    </location>
</feature>
<dbReference type="KEGG" id="plen:EIM92_03045"/>
<feature type="domain" description="Glycoside hydrolase family 2 catalytic" evidence="5">
    <location>
        <begin position="381"/>
        <end position="545"/>
    </location>
</feature>
<dbReference type="InterPro" id="IPR048230">
    <property type="entry name" value="GalA-like"/>
</dbReference>
<dbReference type="PANTHER" id="PTHR42732">
    <property type="entry name" value="BETA-GALACTOSIDASE"/>
    <property type="match status" value="1"/>
</dbReference>
<dbReference type="InterPro" id="IPR040605">
    <property type="entry name" value="Glyco_hydro2_dom5"/>
</dbReference>
<evidence type="ECO:0000313" key="10">
    <source>
        <dbReference type="Proteomes" id="UP000273145"/>
    </source>
</evidence>
<gene>
    <name evidence="9" type="ORF">EIM92_03045</name>
</gene>
<dbReference type="SUPFAM" id="SSF51445">
    <property type="entry name" value="(Trans)glycosidases"/>
    <property type="match status" value="1"/>
</dbReference>
<keyword evidence="10" id="KW-1185">Reference proteome</keyword>
<dbReference type="InterPro" id="IPR051913">
    <property type="entry name" value="GH2_Domain-Containing"/>
</dbReference>
<comment type="similarity">
    <text evidence="1">Belongs to the glycosyl hydrolase 2 family.</text>
</comment>
<organism evidence="9 10">
    <name type="scientific">Paenibacillus lentus</name>
    <dbReference type="NCBI Taxonomy" id="1338368"/>
    <lineage>
        <taxon>Bacteria</taxon>
        <taxon>Bacillati</taxon>
        <taxon>Bacillota</taxon>
        <taxon>Bacilli</taxon>
        <taxon>Bacillales</taxon>
        <taxon>Paenibacillaceae</taxon>
        <taxon>Paenibacillus</taxon>
    </lineage>
</organism>
<feature type="domain" description="Glycoside hydrolase family 2 immunoglobulin-like beta-sandwich" evidence="4">
    <location>
        <begin position="184"/>
        <end position="289"/>
    </location>
</feature>
<reference evidence="9 10" key="1">
    <citation type="submission" date="2018-11" db="EMBL/GenBank/DDBJ databases">
        <title>Genome sequencing of Paenibacillus lentus DSM25539(T).</title>
        <authorList>
            <person name="Kook J.-K."/>
            <person name="Park S.-N."/>
            <person name="Lim Y.K."/>
        </authorList>
    </citation>
    <scope>NUCLEOTIDE SEQUENCE [LARGE SCALE GENOMIC DNA]</scope>
    <source>
        <strain evidence="9 10">DSM 25539</strain>
    </source>
</reference>
<dbReference type="OrthoDB" id="9762066at2"/>
<dbReference type="AlphaFoldDB" id="A0A3Q8S938"/>